<dbReference type="Gene3D" id="2.40.50.180">
    <property type="entry name" value="CheA-289, Domain 4"/>
    <property type="match status" value="1"/>
</dbReference>
<dbReference type="EMBL" id="JTDI01000001">
    <property type="protein sequence ID" value="KHK92889.1"/>
    <property type="molecule type" value="Genomic_DNA"/>
</dbReference>
<accession>A0A0B1ZTT4</accession>
<reference evidence="2 3" key="1">
    <citation type="submission" date="2014-10" db="EMBL/GenBank/DDBJ databases">
        <title>Genome sequence of Novosphingobium malaysiense MUSC 273(T).</title>
        <authorList>
            <person name="Lee L.-H."/>
        </authorList>
    </citation>
    <scope>NUCLEOTIDE SEQUENCE [LARGE SCALE GENOMIC DNA]</scope>
    <source>
        <strain evidence="2 3">MUSC 273</strain>
    </source>
</reference>
<name>A0A0B1ZTT4_9SPHN</name>
<dbReference type="Gene3D" id="2.30.30.40">
    <property type="entry name" value="SH3 Domains"/>
    <property type="match status" value="1"/>
</dbReference>
<evidence type="ECO:0000259" key="1">
    <source>
        <dbReference type="PROSITE" id="PS50851"/>
    </source>
</evidence>
<dbReference type="AlphaFoldDB" id="A0A0B1ZTT4"/>
<organism evidence="2 3">
    <name type="scientific">Novosphingobium malaysiense</name>
    <dbReference type="NCBI Taxonomy" id="1348853"/>
    <lineage>
        <taxon>Bacteria</taxon>
        <taxon>Pseudomonadati</taxon>
        <taxon>Pseudomonadota</taxon>
        <taxon>Alphaproteobacteria</taxon>
        <taxon>Sphingomonadales</taxon>
        <taxon>Sphingomonadaceae</taxon>
        <taxon>Novosphingobium</taxon>
    </lineage>
</organism>
<sequence>MNELLLIVVIAGERIALRSGDVQSVIELDLLAPVPCAPDHVAGLSALRSRVLTVIDCQCALGLGMAPNREAGAPAAVIDHDGHAYALLLDGIRNVTEARSAPGPVRTRMGGNWAGMSHGMVETDEGPVLLLDVGTVIAGPREVRAA</sequence>
<keyword evidence="3" id="KW-1185">Reference proteome</keyword>
<gene>
    <name evidence="2" type="ORF">LK12_00315</name>
</gene>
<protein>
    <recommendedName>
        <fullName evidence="1">CheW-like domain-containing protein</fullName>
    </recommendedName>
</protein>
<dbReference type="STRING" id="1348853.LK12_00315"/>
<evidence type="ECO:0000313" key="2">
    <source>
        <dbReference type="EMBL" id="KHK92889.1"/>
    </source>
</evidence>
<evidence type="ECO:0000313" key="3">
    <source>
        <dbReference type="Proteomes" id="UP000031057"/>
    </source>
</evidence>
<dbReference type="SUPFAM" id="SSF50341">
    <property type="entry name" value="CheW-like"/>
    <property type="match status" value="1"/>
</dbReference>
<dbReference type="RefSeq" id="WP_039278024.1">
    <property type="nucleotide sequence ID" value="NZ_JTDI01000001.1"/>
</dbReference>
<dbReference type="GO" id="GO:0007165">
    <property type="term" value="P:signal transduction"/>
    <property type="evidence" value="ECO:0007669"/>
    <property type="project" value="InterPro"/>
</dbReference>
<feature type="domain" description="CheW-like" evidence="1">
    <location>
        <begin position="2"/>
        <end position="142"/>
    </location>
</feature>
<dbReference type="Pfam" id="PF01584">
    <property type="entry name" value="CheW"/>
    <property type="match status" value="1"/>
</dbReference>
<dbReference type="OrthoDB" id="7390823at2"/>
<proteinExistence type="predicted"/>
<dbReference type="PROSITE" id="PS50851">
    <property type="entry name" value="CHEW"/>
    <property type="match status" value="1"/>
</dbReference>
<dbReference type="GO" id="GO:0006935">
    <property type="term" value="P:chemotaxis"/>
    <property type="evidence" value="ECO:0007669"/>
    <property type="project" value="InterPro"/>
</dbReference>
<comment type="caution">
    <text evidence="2">The sequence shown here is derived from an EMBL/GenBank/DDBJ whole genome shotgun (WGS) entry which is preliminary data.</text>
</comment>
<dbReference type="SMART" id="SM00260">
    <property type="entry name" value="CheW"/>
    <property type="match status" value="1"/>
</dbReference>
<dbReference type="InterPro" id="IPR002545">
    <property type="entry name" value="CheW-lke_dom"/>
</dbReference>
<dbReference type="InterPro" id="IPR036061">
    <property type="entry name" value="CheW-like_dom_sf"/>
</dbReference>
<dbReference type="Proteomes" id="UP000031057">
    <property type="component" value="Unassembled WGS sequence"/>
</dbReference>